<dbReference type="PANTHER" id="PTHR30009">
    <property type="entry name" value="CYTOCHROME C-TYPE SYNTHESIS PROTEIN AND PTS TRANSMEMBRANE COMPONENT"/>
    <property type="match status" value="1"/>
</dbReference>
<dbReference type="SUPFAM" id="SSF55604">
    <property type="entry name" value="Glucose permease domain IIB"/>
    <property type="match status" value="1"/>
</dbReference>
<dbReference type="GO" id="GO:0016301">
    <property type="term" value="F:kinase activity"/>
    <property type="evidence" value="ECO:0007669"/>
    <property type="project" value="UniProtKB-KW"/>
</dbReference>
<dbReference type="NCBIfam" id="TIGR01998">
    <property type="entry name" value="PTS-II-BC-nag"/>
    <property type="match status" value="1"/>
</dbReference>
<dbReference type="InterPro" id="IPR018113">
    <property type="entry name" value="PTrfase_EIIB_Cys"/>
</dbReference>
<dbReference type="GO" id="GO:0015764">
    <property type="term" value="P:N-acetylglucosamine transport"/>
    <property type="evidence" value="ECO:0007669"/>
    <property type="project" value="TreeGrafter"/>
</dbReference>
<dbReference type="GO" id="GO:0090563">
    <property type="term" value="F:protein-phosphocysteine-sugar phosphotransferase activity"/>
    <property type="evidence" value="ECO:0007669"/>
    <property type="project" value="TreeGrafter"/>
</dbReference>
<dbReference type="GO" id="GO:0015572">
    <property type="term" value="F:N-acetylglucosamine transmembrane transporter activity"/>
    <property type="evidence" value="ECO:0007669"/>
    <property type="project" value="InterPro"/>
</dbReference>
<dbReference type="InterPro" id="IPR013013">
    <property type="entry name" value="PTS_EIIC_1"/>
</dbReference>
<evidence type="ECO:0000256" key="6">
    <source>
        <dbReference type="ARBA" id="ARBA00022683"/>
    </source>
</evidence>
<evidence type="ECO:0000256" key="8">
    <source>
        <dbReference type="ARBA" id="ARBA00022777"/>
    </source>
</evidence>
<dbReference type="NCBIfam" id="TIGR00826">
    <property type="entry name" value="EIIB_glc"/>
    <property type="match status" value="1"/>
</dbReference>
<dbReference type="InterPro" id="IPR001996">
    <property type="entry name" value="PTS_IIB_1"/>
</dbReference>
<dbReference type="EMBL" id="UHDK01000001">
    <property type="protein sequence ID" value="SUM33580.1"/>
    <property type="molecule type" value="Genomic_DNA"/>
</dbReference>
<dbReference type="GO" id="GO:0005886">
    <property type="term" value="C:plasma membrane"/>
    <property type="evidence" value="ECO:0007669"/>
    <property type="project" value="UniProtKB-SubCell"/>
</dbReference>
<keyword evidence="9" id="KW-1133">Transmembrane helix</keyword>
<dbReference type="AlphaFoldDB" id="A0A0D0RNP5"/>
<keyword evidence="4" id="KW-0762">Sugar transport</keyword>
<dbReference type="Proteomes" id="UP000255277">
    <property type="component" value="Unassembled WGS sequence"/>
</dbReference>
<keyword evidence="5" id="KW-0808">Transferase</keyword>
<keyword evidence="10" id="KW-0472">Membrane</keyword>
<evidence type="ECO:0000313" key="11">
    <source>
        <dbReference type="EMBL" id="SUM33580.1"/>
    </source>
</evidence>
<dbReference type="PROSITE" id="PS51103">
    <property type="entry name" value="PTS_EIIC_TYPE_1"/>
    <property type="match status" value="1"/>
</dbReference>
<accession>A0A0D0RNP5</accession>
<reference evidence="11 12" key="1">
    <citation type="submission" date="2018-06" db="EMBL/GenBank/DDBJ databases">
        <authorList>
            <consortium name="Pathogen Informatics"/>
            <person name="Doyle S."/>
        </authorList>
    </citation>
    <scope>NUCLEOTIDE SEQUENCE [LARGE SCALE GENOMIC DNA]</scope>
    <source>
        <strain evidence="11 12">NCTC12195</strain>
    </source>
</reference>
<gene>
    <name evidence="11" type="primary">ptsG_2</name>
    <name evidence="11" type="ORF">NCTC12195_03045</name>
</gene>
<protein>
    <submittedName>
        <fullName evidence="11">PTS system N-acetylglucosamine-specific IIBC component</fullName>
    </submittedName>
</protein>
<evidence type="ECO:0000313" key="12">
    <source>
        <dbReference type="Proteomes" id="UP000255277"/>
    </source>
</evidence>
<name>A0A0D0RNP5_STAGA</name>
<keyword evidence="3" id="KW-1003">Cell membrane</keyword>
<evidence type="ECO:0000256" key="2">
    <source>
        <dbReference type="ARBA" id="ARBA00022448"/>
    </source>
</evidence>
<dbReference type="GO" id="GO:0008982">
    <property type="term" value="F:protein-N(PI)-phosphohistidine-sugar phosphotransferase activity"/>
    <property type="evidence" value="ECO:0007669"/>
    <property type="project" value="InterPro"/>
</dbReference>
<evidence type="ECO:0000256" key="5">
    <source>
        <dbReference type="ARBA" id="ARBA00022679"/>
    </source>
</evidence>
<keyword evidence="6" id="KW-0598">Phosphotransferase system</keyword>
<dbReference type="GO" id="GO:0019866">
    <property type="term" value="C:organelle inner membrane"/>
    <property type="evidence" value="ECO:0007669"/>
    <property type="project" value="InterPro"/>
</dbReference>
<dbReference type="PANTHER" id="PTHR30009:SF4">
    <property type="entry name" value="PTS SYSTEM N-ACETYLGLUCOSAMINE-SPECIFIC EIICBA COMPONENT"/>
    <property type="match status" value="1"/>
</dbReference>
<dbReference type="PROSITE" id="PS01035">
    <property type="entry name" value="PTS_EIIB_TYPE_1_CYS"/>
    <property type="match status" value="1"/>
</dbReference>
<dbReference type="CDD" id="cd00212">
    <property type="entry name" value="PTS_IIB_glc"/>
    <property type="match status" value="1"/>
</dbReference>
<proteinExistence type="predicted"/>
<dbReference type="InterPro" id="IPR003352">
    <property type="entry name" value="PTS_EIIC"/>
</dbReference>
<dbReference type="InterPro" id="IPR036878">
    <property type="entry name" value="Glu_permease_IIB"/>
</dbReference>
<dbReference type="Pfam" id="PF02378">
    <property type="entry name" value="PTS_EIIC"/>
    <property type="match status" value="1"/>
</dbReference>
<keyword evidence="7" id="KW-0812">Transmembrane</keyword>
<evidence type="ECO:0000256" key="4">
    <source>
        <dbReference type="ARBA" id="ARBA00022597"/>
    </source>
</evidence>
<evidence type="ECO:0000256" key="3">
    <source>
        <dbReference type="ARBA" id="ARBA00022475"/>
    </source>
</evidence>
<dbReference type="Gene3D" id="3.30.1360.60">
    <property type="entry name" value="Glucose permease domain IIB"/>
    <property type="match status" value="1"/>
</dbReference>
<dbReference type="OrthoDB" id="9764327at2"/>
<evidence type="ECO:0000256" key="10">
    <source>
        <dbReference type="ARBA" id="ARBA00023136"/>
    </source>
</evidence>
<dbReference type="Pfam" id="PF00367">
    <property type="entry name" value="PTS_EIIB"/>
    <property type="match status" value="1"/>
</dbReference>
<evidence type="ECO:0000256" key="9">
    <source>
        <dbReference type="ARBA" id="ARBA00022989"/>
    </source>
</evidence>
<sequence length="499" mass="53808">MFSFFQRLGRSLMLPVAVLPAAAIIVGIGNALTAMGLLPTVAKFFSSAGSTILEQLGILFAIGVALGMAKKNDGAVALAAAVGFFLTTVVLSPEKLAPLLGVKQSAVDSAFEQMNNQNVFIGLIVGLIAAYTYNKFSKTELPAALSFFSGKRLVPILTAFFSIILAVIMLFVWPFIFSLIVAFGTWIINLGPFGAFLYGFFNRLLIPTGLHHALNAVFWFDLAGINDIAKFQTGDGAVHGVTGRYMAGFFPVMMFGIPGAALAMYHTAESKQKKRVYGLMLAGSISAFFVGVTEPIEFAFMFVAPILFVIHAFLTGLSMFIAALFHWTAGFAFSAGLIDYVLSLINPVANHPYMLIVQGLVFFVLYYVIFRFAIKVLKLNTPGRGDNLLPDPTSDEATTGDVEHSDDSSETSTVTTNKYTKIASDILSGLGGKENIMTLTNCATRLRMELHDNTLVDETKIKHAGAVGVTQSGKHNTQVIIGTQVQQVADEIESQLESK</sequence>
<dbReference type="RefSeq" id="WP_042738413.1">
    <property type="nucleotide sequence ID" value="NZ_BKAX01000003.1"/>
</dbReference>
<dbReference type="STRING" id="1293.SH09_04410"/>
<evidence type="ECO:0000256" key="1">
    <source>
        <dbReference type="ARBA" id="ARBA00004651"/>
    </source>
</evidence>
<keyword evidence="8" id="KW-0418">Kinase</keyword>
<comment type="subcellular location">
    <subcellularLocation>
        <location evidence="1">Cell membrane</location>
        <topology evidence="1">Multi-pass membrane protein</topology>
    </subcellularLocation>
</comment>
<organism evidence="11 12">
    <name type="scientific">Staphylococcus gallinarum</name>
    <dbReference type="NCBI Taxonomy" id="1293"/>
    <lineage>
        <taxon>Bacteria</taxon>
        <taxon>Bacillati</taxon>
        <taxon>Bacillota</taxon>
        <taxon>Bacilli</taxon>
        <taxon>Bacillales</taxon>
        <taxon>Staphylococcaceae</taxon>
        <taxon>Staphylococcus</taxon>
    </lineage>
</organism>
<dbReference type="GO" id="GO:0009401">
    <property type="term" value="P:phosphoenolpyruvate-dependent sugar phosphotransferase system"/>
    <property type="evidence" value="ECO:0007669"/>
    <property type="project" value="UniProtKB-KW"/>
</dbReference>
<dbReference type="InterPro" id="IPR010974">
    <property type="entry name" value="PTS_IIBC_nag"/>
</dbReference>
<evidence type="ECO:0000256" key="7">
    <source>
        <dbReference type="ARBA" id="ARBA00022692"/>
    </source>
</evidence>
<dbReference type="FunFam" id="3.30.1360.60:FF:000001">
    <property type="entry name" value="PTS system glucose-specific IIBC component PtsG"/>
    <property type="match status" value="1"/>
</dbReference>
<dbReference type="InterPro" id="IPR050429">
    <property type="entry name" value="PTS_Glucose_EIICBA"/>
</dbReference>
<keyword evidence="2" id="KW-0813">Transport</keyword>
<dbReference type="PROSITE" id="PS51098">
    <property type="entry name" value="PTS_EIIB_TYPE_1"/>
    <property type="match status" value="1"/>
</dbReference>